<dbReference type="GO" id="GO:0016702">
    <property type="term" value="F:oxidoreductase activity, acting on single donors with incorporation of molecular oxygen, incorporation of two atoms of oxygen"/>
    <property type="evidence" value="ECO:0007669"/>
    <property type="project" value="UniProtKB-ARBA"/>
</dbReference>
<dbReference type="Gene3D" id="3.40.830.10">
    <property type="entry name" value="LigB-like"/>
    <property type="match status" value="1"/>
</dbReference>
<keyword evidence="2" id="KW-0223">Dioxygenase</keyword>
<dbReference type="EMBL" id="QMKK01000032">
    <property type="protein sequence ID" value="RAX41126.1"/>
    <property type="molecule type" value="Genomic_DNA"/>
</dbReference>
<dbReference type="SUPFAM" id="SSF53213">
    <property type="entry name" value="LigB-like"/>
    <property type="match status" value="1"/>
</dbReference>
<accession>A0A329YCE7</accession>
<evidence type="ECO:0000259" key="1">
    <source>
        <dbReference type="Pfam" id="PF02900"/>
    </source>
</evidence>
<gene>
    <name evidence="2" type="ORF">DQ393_12715</name>
</gene>
<protein>
    <submittedName>
        <fullName evidence="2">Extradiol ring-cleavage dioxygenase</fullName>
    </submittedName>
</protein>
<dbReference type="Proteomes" id="UP000251205">
    <property type="component" value="Unassembled WGS sequence"/>
</dbReference>
<name>A0A329YCE7_RHITR</name>
<dbReference type="Pfam" id="PF02900">
    <property type="entry name" value="LigB"/>
    <property type="match status" value="1"/>
</dbReference>
<feature type="domain" description="Extradiol ring-cleavage dioxygenase class III enzyme subunit B" evidence="1">
    <location>
        <begin position="26"/>
        <end position="271"/>
    </location>
</feature>
<dbReference type="AlphaFoldDB" id="A0A329YCE7"/>
<evidence type="ECO:0000313" key="2">
    <source>
        <dbReference type="EMBL" id="RAX41126.1"/>
    </source>
</evidence>
<organism evidence="2 3">
    <name type="scientific">Rhizobium tropici</name>
    <dbReference type="NCBI Taxonomy" id="398"/>
    <lineage>
        <taxon>Bacteria</taxon>
        <taxon>Pseudomonadati</taxon>
        <taxon>Pseudomonadota</taxon>
        <taxon>Alphaproteobacteria</taxon>
        <taxon>Hyphomicrobiales</taxon>
        <taxon>Rhizobiaceae</taxon>
        <taxon>Rhizobium/Agrobacterium group</taxon>
        <taxon>Rhizobium</taxon>
    </lineage>
</organism>
<dbReference type="OrthoDB" id="8673673at2"/>
<keyword evidence="2" id="KW-0560">Oxidoreductase</keyword>
<comment type="caution">
    <text evidence="2">The sequence shown here is derived from an EMBL/GenBank/DDBJ whole genome shotgun (WGS) entry which is preliminary data.</text>
</comment>
<proteinExistence type="predicted"/>
<evidence type="ECO:0000313" key="3">
    <source>
        <dbReference type="Proteomes" id="UP000251205"/>
    </source>
</evidence>
<dbReference type="InterPro" id="IPR004183">
    <property type="entry name" value="Xdiol_dOase_suB"/>
</dbReference>
<reference evidence="2 3" key="1">
    <citation type="submission" date="2018-06" db="EMBL/GenBank/DDBJ databases">
        <title>Whole Genome Sequence of an efficient microsymbiont, Rhizobium tropici.</title>
        <authorList>
            <person name="Srinivasan R."/>
            <person name="Singh H.V."/>
            <person name="Srivastava R."/>
            <person name="Kumari B."/>
            <person name="Radhakrishna A."/>
        </authorList>
    </citation>
    <scope>NUCLEOTIDE SEQUENCE [LARGE SCALE GENOMIC DNA]</scope>
    <source>
        <strain evidence="2 3">IGFRI Rhizo-19</strain>
    </source>
</reference>
<sequence>MSERRSVAARAQDRRRKAVAELVAVYAVPHTPSFVVDAQINGEQSEAARYFAEIRRHFEAANPDVVVTVNNDHFNTFFFDNWPTFAIGTAEETAGPNDQTPGMPWYKVKVETAAAKHLFSSLIGAGFDFASTVDFEIDHGALVPLHFMTPDMLLPIVPIFINCVVPPLPAASRCFALGRALALAIRTWDSGARVAVVASGSLSLEIGGPRAEVGKTFGVPDPSWAAWILQEIKNARFDDVVSQATESRMLKAGNVAGELLNWIVALALVGPEAPAILIDQPHLGNAFAAWDVRGRAQ</sequence>
<dbReference type="GO" id="GO:0008198">
    <property type="term" value="F:ferrous iron binding"/>
    <property type="evidence" value="ECO:0007669"/>
    <property type="project" value="InterPro"/>
</dbReference>